<evidence type="ECO:0000313" key="3">
    <source>
        <dbReference type="Proteomes" id="UP000182444"/>
    </source>
</evidence>
<dbReference type="RefSeq" id="XP_502083.3">
    <property type="nucleotide sequence ID" value="XM_502083.3"/>
</dbReference>
<proteinExistence type="predicted"/>
<name>A0A1D8NC34_YARLL</name>
<evidence type="ECO:0008006" key="4">
    <source>
        <dbReference type="Google" id="ProtNLM"/>
    </source>
</evidence>
<dbReference type="EMBL" id="CP017555">
    <property type="protein sequence ID" value="AOW03188.1"/>
    <property type="molecule type" value="Genomic_DNA"/>
</dbReference>
<dbReference type="VEuPathDB" id="FungiDB:YALI1_C29344g"/>
<organism evidence="2 3">
    <name type="scientific">Yarrowia lipolytica</name>
    <name type="common">Candida lipolytica</name>
    <dbReference type="NCBI Taxonomy" id="4952"/>
    <lineage>
        <taxon>Eukaryota</taxon>
        <taxon>Fungi</taxon>
        <taxon>Dikarya</taxon>
        <taxon>Ascomycota</taxon>
        <taxon>Saccharomycotina</taxon>
        <taxon>Dipodascomycetes</taxon>
        <taxon>Dipodascales</taxon>
        <taxon>Dipodascales incertae sedis</taxon>
        <taxon>Yarrowia</taxon>
    </lineage>
</organism>
<dbReference type="Proteomes" id="UP000182444">
    <property type="component" value="Chromosome 1C"/>
</dbReference>
<sequence>MLFKTLLISATAVLAAPIACEQPQEHVEANSNSNPKYSLNAILPGQGASGMKGLQIRGDDIVYGLTQGYSYFKLEAVGDNLVNVESPGQGPRELYAADNGELVINEHPAQVGKGYDGGWKFEGDGPVKSVTYYGANEWYSCTSKDDPLHGGQVVYIKKGDNYACKDPIHFTVAATKE</sequence>
<accession>A0A1D8NC34</accession>
<gene>
    <name evidence="2" type="ORF">YALI1_C29344g</name>
</gene>
<keyword evidence="1" id="KW-0732">Signal</keyword>
<feature type="signal peptide" evidence="1">
    <location>
        <begin position="1"/>
        <end position="15"/>
    </location>
</feature>
<dbReference type="AlphaFoldDB" id="A0A1D8NC34"/>
<reference evidence="2 3" key="1">
    <citation type="journal article" date="2016" name="PLoS ONE">
        <title>Sequence Assembly of Yarrowia lipolytica Strain W29/CLIB89 Shows Transposable Element Diversity.</title>
        <authorList>
            <person name="Magnan C."/>
            <person name="Yu J."/>
            <person name="Chang I."/>
            <person name="Jahn E."/>
            <person name="Kanomata Y."/>
            <person name="Wu J."/>
            <person name="Zeller M."/>
            <person name="Oakes M."/>
            <person name="Baldi P."/>
            <person name="Sandmeyer S."/>
        </authorList>
    </citation>
    <scope>NUCLEOTIDE SEQUENCE [LARGE SCALE GENOMIC DNA]</scope>
    <source>
        <strain evidence="3">CLIB89(W29)</strain>
    </source>
</reference>
<dbReference type="KEGG" id="yli:2909860"/>
<dbReference type="VEuPathDB" id="FungiDB:YALI0_C21252g"/>
<protein>
    <recommendedName>
        <fullName evidence="4">Cell wall protein PhiA</fullName>
    </recommendedName>
</protein>
<dbReference type="GeneID" id="2909860"/>
<evidence type="ECO:0000313" key="2">
    <source>
        <dbReference type="EMBL" id="AOW03188.1"/>
    </source>
</evidence>
<feature type="chain" id="PRO_5030026675" description="Cell wall protein PhiA" evidence="1">
    <location>
        <begin position="16"/>
        <end position="177"/>
    </location>
</feature>
<evidence type="ECO:0000256" key="1">
    <source>
        <dbReference type="SAM" id="SignalP"/>
    </source>
</evidence>